<dbReference type="Proteomes" id="UP000288805">
    <property type="component" value="Unassembled WGS sequence"/>
</dbReference>
<name>A0A438JNA8_VITVI</name>
<dbReference type="EMBL" id="QGNW01000034">
    <property type="protein sequence ID" value="RVX10437.1"/>
    <property type="molecule type" value="Genomic_DNA"/>
</dbReference>
<organism evidence="2 3">
    <name type="scientific">Vitis vinifera</name>
    <name type="common">Grape</name>
    <dbReference type="NCBI Taxonomy" id="29760"/>
    <lineage>
        <taxon>Eukaryota</taxon>
        <taxon>Viridiplantae</taxon>
        <taxon>Streptophyta</taxon>
        <taxon>Embryophyta</taxon>
        <taxon>Tracheophyta</taxon>
        <taxon>Spermatophyta</taxon>
        <taxon>Magnoliopsida</taxon>
        <taxon>eudicotyledons</taxon>
        <taxon>Gunneridae</taxon>
        <taxon>Pentapetalae</taxon>
        <taxon>rosids</taxon>
        <taxon>Vitales</taxon>
        <taxon>Vitaceae</taxon>
        <taxon>Viteae</taxon>
        <taxon>Vitis</taxon>
    </lineage>
</organism>
<dbReference type="PANTHER" id="PTHR11014">
    <property type="entry name" value="PEPTIDASE M20 FAMILY MEMBER"/>
    <property type="match status" value="1"/>
</dbReference>
<feature type="transmembrane region" description="Helical" evidence="1">
    <location>
        <begin position="30"/>
        <end position="48"/>
    </location>
</feature>
<gene>
    <name evidence="2" type="primary">ILL6_0</name>
    <name evidence="2" type="ORF">CK203_017053</name>
</gene>
<comment type="caution">
    <text evidence="2">The sequence shown here is derived from an EMBL/GenBank/DDBJ whole genome shotgun (WGS) entry which is preliminary data.</text>
</comment>
<keyword evidence="2" id="KW-0378">Hydrolase</keyword>
<proteinExistence type="predicted"/>
<sequence>MLFPSNLFLALKKQSGIRKRENDGEKEEKILAMGILQLLLIFFLFPITTPSFSCLNLQYSLNSLTLPHRNSSSKEHITGLANDPITVNWMKRIRREIHENPELAYEEFATSALIRRELEQLGIGYRWPIAGTGVVATIGSGSQPFVALRSDMDALPIQQLRRMSPKEDYCGLITIDSHSGVVFGRCWLYNAFR</sequence>
<dbReference type="GO" id="GO:0016787">
    <property type="term" value="F:hydrolase activity"/>
    <property type="evidence" value="ECO:0007669"/>
    <property type="project" value="UniProtKB-KW"/>
</dbReference>
<keyword evidence="1" id="KW-1133">Transmembrane helix</keyword>
<evidence type="ECO:0000313" key="3">
    <source>
        <dbReference type="Proteomes" id="UP000288805"/>
    </source>
</evidence>
<keyword evidence="1" id="KW-0812">Transmembrane</keyword>
<accession>A0A438JNA8</accession>
<dbReference type="AlphaFoldDB" id="A0A438JNA8"/>
<evidence type="ECO:0000256" key="1">
    <source>
        <dbReference type="SAM" id="Phobius"/>
    </source>
</evidence>
<dbReference type="SUPFAM" id="SSF53187">
    <property type="entry name" value="Zn-dependent exopeptidases"/>
    <property type="match status" value="1"/>
</dbReference>
<evidence type="ECO:0000313" key="2">
    <source>
        <dbReference type="EMBL" id="RVX10437.1"/>
    </source>
</evidence>
<dbReference type="PANTHER" id="PTHR11014:SF147">
    <property type="entry name" value="PEPTIDASE M20 DIMERISATION DOMAIN-CONTAINING PROTEIN"/>
    <property type="match status" value="1"/>
</dbReference>
<keyword evidence="1" id="KW-0472">Membrane</keyword>
<dbReference type="Gene3D" id="3.40.630.10">
    <property type="entry name" value="Zn peptidases"/>
    <property type="match status" value="1"/>
</dbReference>
<protein>
    <submittedName>
        <fullName evidence="2">IAA-amino acid hydrolase ILR1-like 6</fullName>
    </submittedName>
</protein>
<dbReference type="InterPro" id="IPR017439">
    <property type="entry name" value="Amidohydrolase"/>
</dbReference>
<reference evidence="2 3" key="1">
    <citation type="journal article" date="2018" name="PLoS Genet.">
        <title>Population sequencing reveals clonal diversity and ancestral inbreeding in the grapevine cultivar Chardonnay.</title>
        <authorList>
            <person name="Roach M.J."/>
            <person name="Johnson D.L."/>
            <person name="Bohlmann J."/>
            <person name="van Vuuren H.J."/>
            <person name="Jones S.J."/>
            <person name="Pretorius I.S."/>
            <person name="Schmidt S.A."/>
            <person name="Borneman A.R."/>
        </authorList>
    </citation>
    <scope>NUCLEOTIDE SEQUENCE [LARGE SCALE GENOMIC DNA]</scope>
    <source>
        <strain evidence="3">cv. Chardonnay</strain>
        <tissue evidence="2">Leaf</tissue>
    </source>
</reference>